<evidence type="ECO:0000313" key="2">
    <source>
        <dbReference type="EMBL" id="KAK4295478.1"/>
    </source>
</evidence>
<proteinExistence type="predicted"/>
<dbReference type="Proteomes" id="UP001292094">
    <property type="component" value="Unassembled WGS sequence"/>
</dbReference>
<sequence>MASPTLDTRAKQGINPPAIPTTRLMNHSPPLPTIIAKTTEGGASVATSKESYYRQASQRPQLHSWSRLMETKNPMNGKCWLGK</sequence>
<organism evidence="2 3">
    <name type="scientific">Petrolisthes manimaculis</name>
    <dbReference type="NCBI Taxonomy" id="1843537"/>
    <lineage>
        <taxon>Eukaryota</taxon>
        <taxon>Metazoa</taxon>
        <taxon>Ecdysozoa</taxon>
        <taxon>Arthropoda</taxon>
        <taxon>Crustacea</taxon>
        <taxon>Multicrustacea</taxon>
        <taxon>Malacostraca</taxon>
        <taxon>Eumalacostraca</taxon>
        <taxon>Eucarida</taxon>
        <taxon>Decapoda</taxon>
        <taxon>Pleocyemata</taxon>
        <taxon>Anomura</taxon>
        <taxon>Galatheoidea</taxon>
        <taxon>Porcellanidae</taxon>
        <taxon>Petrolisthes</taxon>
    </lineage>
</organism>
<protein>
    <submittedName>
        <fullName evidence="2">Uncharacterized protein</fullName>
    </submittedName>
</protein>
<reference evidence="2" key="1">
    <citation type="submission" date="2023-11" db="EMBL/GenBank/DDBJ databases">
        <title>Genome assemblies of two species of porcelain crab, Petrolisthes cinctipes and Petrolisthes manimaculis (Anomura: Porcellanidae).</title>
        <authorList>
            <person name="Angst P."/>
        </authorList>
    </citation>
    <scope>NUCLEOTIDE SEQUENCE</scope>
    <source>
        <strain evidence="2">PB745_02</strain>
        <tissue evidence="2">Gill</tissue>
    </source>
</reference>
<feature type="region of interest" description="Disordered" evidence="1">
    <location>
        <begin position="1"/>
        <end position="29"/>
    </location>
</feature>
<dbReference type="AlphaFoldDB" id="A0AAE1NTK9"/>
<evidence type="ECO:0000313" key="3">
    <source>
        <dbReference type="Proteomes" id="UP001292094"/>
    </source>
</evidence>
<dbReference type="EMBL" id="JAWZYT010004071">
    <property type="protein sequence ID" value="KAK4295478.1"/>
    <property type="molecule type" value="Genomic_DNA"/>
</dbReference>
<keyword evidence="3" id="KW-1185">Reference proteome</keyword>
<comment type="caution">
    <text evidence="2">The sequence shown here is derived from an EMBL/GenBank/DDBJ whole genome shotgun (WGS) entry which is preliminary data.</text>
</comment>
<evidence type="ECO:0000256" key="1">
    <source>
        <dbReference type="SAM" id="MobiDB-lite"/>
    </source>
</evidence>
<gene>
    <name evidence="2" type="ORF">Pmani_031966</name>
</gene>
<name>A0AAE1NTK9_9EUCA</name>
<accession>A0AAE1NTK9</accession>